<protein>
    <submittedName>
        <fullName evidence="1">Uncharacterized protein</fullName>
    </submittedName>
</protein>
<dbReference type="KEGG" id="mbn:Mboo_0256"/>
<accession>A7I4W7</accession>
<dbReference type="AlphaFoldDB" id="A7I4W7"/>
<dbReference type="GeneID" id="5410973"/>
<name>A7I4W7_METB6</name>
<dbReference type="Proteomes" id="UP000002408">
    <property type="component" value="Chromosome"/>
</dbReference>
<dbReference type="eggNOG" id="arCOG03445">
    <property type="taxonomic scope" value="Archaea"/>
</dbReference>
<keyword evidence="2" id="KW-1185">Reference proteome</keyword>
<dbReference type="EMBL" id="CP000780">
    <property type="protein sequence ID" value="ABS54778.1"/>
    <property type="molecule type" value="Genomic_DNA"/>
</dbReference>
<dbReference type="STRING" id="456442.Mboo_0256"/>
<dbReference type="HOGENOM" id="CLU_1357904_0_0_2"/>
<evidence type="ECO:0000313" key="2">
    <source>
        <dbReference type="Proteomes" id="UP000002408"/>
    </source>
</evidence>
<reference evidence="2" key="1">
    <citation type="journal article" date="2015" name="Microbiology">
        <title>Genome of Methanoregula boonei 6A8 reveals adaptations to oligotrophic peatland environments.</title>
        <authorList>
            <person name="Braeuer S."/>
            <person name="Cadillo-Quiroz H."/>
            <person name="Kyrpides N."/>
            <person name="Woyke T."/>
            <person name="Goodwin L."/>
            <person name="Detter C."/>
            <person name="Podell S."/>
            <person name="Yavitt J.B."/>
            <person name="Zinder S.H."/>
        </authorList>
    </citation>
    <scope>NUCLEOTIDE SEQUENCE [LARGE SCALE GENOMIC DNA]</scope>
    <source>
        <strain evidence="2">DSM 21154 / JCM 14090 / 6A8</strain>
    </source>
</reference>
<dbReference type="SUPFAM" id="SSF159713">
    <property type="entry name" value="Dhaf3308-like"/>
    <property type="match status" value="1"/>
</dbReference>
<organism evidence="1 2">
    <name type="scientific">Methanoregula boonei (strain DSM 21154 / JCM 14090 / 6A8)</name>
    <dbReference type="NCBI Taxonomy" id="456442"/>
    <lineage>
        <taxon>Archaea</taxon>
        <taxon>Methanobacteriati</taxon>
        <taxon>Methanobacteriota</taxon>
        <taxon>Stenosarchaea group</taxon>
        <taxon>Methanomicrobia</taxon>
        <taxon>Methanomicrobiales</taxon>
        <taxon>Methanoregulaceae</taxon>
        <taxon>Methanoregula</taxon>
    </lineage>
</organism>
<sequence>MDIITESVKRLEEFMVNSGCEETGIRLDVDPDACNCQFERGACMTATFGGRTAEFVTDSPIRAMTKISFMFGAPLDNPPTRGAACAIINVATAFFCLSRVRRACPMVSHGTCMKELAEELAGRRVFCIGPAPALARAPGVYQAEDIGSADIILVNNEGIIAPDLGDLLARTGAEKRVIFLGPSTAGTSRLMHEGHWCPYGLPMLDAAPDPSQPTG</sequence>
<proteinExistence type="predicted"/>
<dbReference type="OrthoDB" id="117854at2157"/>
<gene>
    <name evidence="1" type="ordered locus">Mboo_0256</name>
</gene>
<dbReference type="RefSeq" id="WP_011991266.1">
    <property type="nucleotide sequence ID" value="NC_009712.1"/>
</dbReference>
<evidence type="ECO:0000313" key="1">
    <source>
        <dbReference type="EMBL" id="ABS54778.1"/>
    </source>
</evidence>